<dbReference type="NCBIfam" id="TIGR01227">
    <property type="entry name" value="hutG"/>
    <property type="match status" value="1"/>
</dbReference>
<feature type="binding site" evidence="5">
    <location>
        <position position="159"/>
    </location>
    <ligand>
        <name>Mn(2+)</name>
        <dbReference type="ChEBI" id="CHEBI:29035"/>
        <label>2</label>
    </ligand>
</feature>
<dbReference type="InterPro" id="IPR020855">
    <property type="entry name" value="Ureohydrolase_Mn_BS"/>
</dbReference>
<dbReference type="InterPro" id="IPR023696">
    <property type="entry name" value="Ureohydrolase_dom_sf"/>
</dbReference>
<evidence type="ECO:0000313" key="10">
    <source>
        <dbReference type="EMBL" id="PRD54725.1"/>
    </source>
</evidence>
<dbReference type="Pfam" id="PF00491">
    <property type="entry name" value="Arginase"/>
    <property type="match status" value="1"/>
</dbReference>
<feature type="binding site" evidence="5">
    <location>
        <position position="250"/>
    </location>
    <ligand>
        <name>Mn(2+)</name>
        <dbReference type="ChEBI" id="CHEBI:29035"/>
        <label>2</label>
    </ligand>
</feature>
<dbReference type="Gene3D" id="3.40.800.10">
    <property type="entry name" value="Ureohydrolase domain"/>
    <property type="match status" value="1"/>
</dbReference>
<feature type="binding site" evidence="5 7">
    <location>
        <position position="135"/>
    </location>
    <ligand>
        <name>Mn(2+)</name>
        <dbReference type="ChEBI" id="CHEBI:29035"/>
        <label>1</label>
    </ligand>
</feature>
<comment type="catalytic activity">
    <reaction evidence="5">
        <text>N-formimidoyl-L-glutamate + H2O = formamide + L-glutamate</text>
        <dbReference type="Rhea" id="RHEA:22492"/>
        <dbReference type="ChEBI" id="CHEBI:15377"/>
        <dbReference type="ChEBI" id="CHEBI:16397"/>
        <dbReference type="ChEBI" id="CHEBI:29985"/>
        <dbReference type="ChEBI" id="CHEBI:58928"/>
        <dbReference type="EC" id="3.5.3.8"/>
    </reaction>
</comment>
<accession>A0A2S9JNH4</accession>
<evidence type="ECO:0000313" key="11">
    <source>
        <dbReference type="Proteomes" id="UP000238642"/>
    </source>
</evidence>
<proteinExistence type="inferred from homology"/>
<comment type="cofactor">
    <cofactor evidence="5 7">
        <name>Mn(2+)</name>
        <dbReference type="ChEBI" id="CHEBI:29035"/>
    </cofactor>
    <text evidence="5 7">Binds 2 manganese ions per subunit.</text>
</comment>
<dbReference type="PROSITE" id="PS01053">
    <property type="entry name" value="ARGINASE_1"/>
    <property type="match status" value="1"/>
</dbReference>
<dbReference type="GO" id="GO:0019557">
    <property type="term" value="P:L-histidine catabolic process to glutamate and formate"/>
    <property type="evidence" value="ECO:0007669"/>
    <property type="project" value="UniProtKB-UniPathway"/>
</dbReference>
<dbReference type="OrthoDB" id="9788689at2"/>
<keyword evidence="2 5" id="KW-0378">Hydrolase</keyword>
<comment type="caution">
    <text evidence="10">The sequence shown here is derived from an EMBL/GenBank/DDBJ whole genome shotgun (WGS) entry which is preliminary data.</text>
</comment>
<keyword evidence="11" id="KW-1185">Reference proteome</keyword>
<dbReference type="InterPro" id="IPR005923">
    <property type="entry name" value="HutG"/>
</dbReference>
<evidence type="ECO:0000256" key="4">
    <source>
        <dbReference type="ARBA" id="ARBA00023211"/>
    </source>
</evidence>
<organism evidence="10 11">
    <name type="scientific">Sphingobacterium gobiense</name>
    <dbReference type="NCBI Taxonomy" id="1382456"/>
    <lineage>
        <taxon>Bacteria</taxon>
        <taxon>Pseudomonadati</taxon>
        <taxon>Bacteroidota</taxon>
        <taxon>Sphingobacteriia</taxon>
        <taxon>Sphingobacteriales</taxon>
        <taxon>Sphingobacteriaceae</taxon>
        <taxon>Sphingobacterium</taxon>
    </lineage>
</organism>
<dbReference type="PROSITE" id="PS51409">
    <property type="entry name" value="ARGINASE_2"/>
    <property type="match status" value="1"/>
</dbReference>
<evidence type="ECO:0000256" key="3">
    <source>
        <dbReference type="ARBA" id="ARBA00022808"/>
    </source>
</evidence>
<dbReference type="SUPFAM" id="SSF52768">
    <property type="entry name" value="Arginase/deacetylase"/>
    <property type="match status" value="1"/>
</dbReference>
<dbReference type="PIRSF" id="PIRSF036979">
    <property type="entry name" value="Arginase"/>
    <property type="match status" value="1"/>
</dbReference>
<evidence type="ECO:0000256" key="1">
    <source>
        <dbReference type="ARBA" id="ARBA00022723"/>
    </source>
</evidence>
<dbReference type="EMBL" id="PVBS01000002">
    <property type="protein sequence ID" value="PRD54725.1"/>
    <property type="molecule type" value="Genomic_DNA"/>
</dbReference>
<comment type="pathway">
    <text evidence="5">Amino-acid degradation; L-histidine degradation into L-glutamate; L-glutamate from N-formimidoyl-L-glutamate (hydrolase route): step 1/1.</text>
</comment>
<feature type="binding site" evidence="7">
    <location>
        <position position="161"/>
    </location>
    <ligand>
        <name>Mn(2+)</name>
        <dbReference type="ChEBI" id="CHEBI:29035"/>
        <label>1</label>
    </ligand>
</feature>
<feature type="binding site" evidence="5">
    <location>
        <position position="161"/>
    </location>
    <ligand>
        <name>Mn(2+)</name>
        <dbReference type="ChEBI" id="CHEBI:29035"/>
        <label>2</label>
    </ligand>
</feature>
<dbReference type="GO" id="GO:0033389">
    <property type="term" value="P:putrescine biosynthetic process from arginine, via agmatine"/>
    <property type="evidence" value="ECO:0007669"/>
    <property type="project" value="TreeGrafter"/>
</dbReference>
<feature type="binding site" evidence="5 7">
    <location>
        <position position="248"/>
    </location>
    <ligand>
        <name>Mn(2+)</name>
        <dbReference type="ChEBI" id="CHEBI:29035"/>
        <label>1</label>
    </ligand>
</feature>
<keyword evidence="3 5" id="KW-0369">Histidine metabolism</keyword>
<dbReference type="CDD" id="cd09988">
    <property type="entry name" value="Formimidoylglutamase"/>
    <property type="match status" value="1"/>
</dbReference>
<comment type="similarity">
    <text evidence="5 8 9">Belongs to the arginase family.</text>
</comment>
<keyword evidence="4 5" id="KW-0464">Manganese</keyword>
<evidence type="ECO:0000256" key="2">
    <source>
        <dbReference type="ARBA" id="ARBA00022801"/>
    </source>
</evidence>
<dbReference type="PANTHER" id="PTHR11358">
    <property type="entry name" value="ARGINASE/AGMATINASE"/>
    <property type="match status" value="1"/>
</dbReference>
<gene>
    <name evidence="5 10" type="primary">hutG</name>
    <name evidence="10" type="ORF">C5749_14930</name>
</gene>
<sequence>MSNAFQNYYTPPSSANWTGRVDGSDRSHLRWHQIVKSIHLDETENLSGRFVLLGYACDEGVIRNLGRAGAAKAPQTLRKSLSNLPVHQPQQTDIIDVGDIHCHDSNLEASQEALGEAVAHILKKGGFPIVLGGGHEVTFGHYLGLRKVSDKKIGIINFDAHFDIREPQDHKATSGTGFYQIAQQEERFHYLPIGIQQISNTQALFNTAQTYGVNWIEAQDFDVTNQVIIQDRLSSFIREIDQLYVTVDMDVFAAPYAPGVSAPAYNGILPNPFFISVFERIITSPKFVSIDFAELNPAYDIDNRTAKLAADLIFRIVKLL</sequence>
<protein>
    <recommendedName>
        <fullName evidence="5 6">Formimidoylglutamase</fullName>
        <ecNumber evidence="5 6">3.5.3.8</ecNumber>
    </recommendedName>
    <alternativeName>
        <fullName evidence="5">Formiminoglutamase</fullName>
    </alternativeName>
    <alternativeName>
        <fullName evidence="5">Formiminoglutamate hydrolase</fullName>
    </alternativeName>
</protein>
<dbReference type="GO" id="GO:0008783">
    <property type="term" value="F:agmatinase activity"/>
    <property type="evidence" value="ECO:0007669"/>
    <property type="project" value="TreeGrafter"/>
</dbReference>
<feature type="binding site" evidence="5 7">
    <location>
        <position position="159"/>
    </location>
    <ligand>
        <name>Mn(2+)</name>
        <dbReference type="ChEBI" id="CHEBI:29035"/>
        <label>1</label>
    </ligand>
</feature>
<evidence type="ECO:0000256" key="9">
    <source>
        <dbReference type="RuleBase" id="RU003684"/>
    </source>
</evidence>
<reference evidence="10 11" key="1">
    <citation type="submission" date="2018-02" db="EMBL/GenBank/DDBJ databases">
        <title>The draft genome of Sphingobacterium gobiense H7.</title>
        <authorList>
            <person name="Li L."/>
            <person name="Liu L."/>
            <person name="Zhang X."/>
            <person name="Wang T."/>
            <person name="Liang L."/>
        </authorList>
    </citation>
    <scope>NUCLEOTIDE SEQUENCE [LARGE SCALE GENOMIC DNA]</scope>
    <source>
        <strain evidence="10 11">ACCC 05757</strain>
    </source>
</reference>
<dbReference type="GO" id="GO:0050415">
    <property type="term" value="F:formimidoylglutamase activity"/>
    <property type="evidence" value="ECO:0007669"/>
    <property type="project" value="UniProtKB-UniRule"/>
</dbReference>
<dbReference type="InterPro" id="IPR006035">
    <property type="entry name" value="Ureohydrolase"/>
</dbReference>
<dbReference type="Proteomes" id="UP000238642">
    <property type="component" value="Unassembled WGS sequence"/>
</dbReference>
<feature type="binding site" evidence="5 7">
    <location>
        <position position="163"/>
    </location>
    <ligand>
        <name>Mn(2+)</name>
        <dbReference type="ChEBI" id="CHEBI:29035"/>
        <label>1</label>
    </ligand>
</feature>
<evidence type="ECO:0000256" key="5">
    <source>
        <dbReference type="HAMAP-Rule" id="MF_00737"/>
    </source>
</evidence>
<evidence type="ECO:0000256" key="6">
    <source>
        <dbReference type="NCBIfam" id="TIGR01227"/>
    </source>
</evidence>
<comment type="function">
    <text evidence="5">Catalyzes the conversion of N-formimidoyl-L-glutamate to L-glutamate and formamide.</text>
</comment>
<evidence type="ECO:0000256" key="8">
    <source>
        <dbReference type="PROSITE-ProRule" id="PRU00742"/>
    </source>
</evidence>
<dbReference type="RefSeq" id="WP_105726935.1">
    <property type="nucleotide sequence ID" value="NZ_PVBS01000002.1"/>
</dbReference>
<dbReference type="GO" id="GO:0030145">
    <property type="term" value="F:manganese ion binding"/>
    <property type="evidence" value="ECO:0007669"/>
    <property type="project" value="UniProtKB-UniRule"/>
</dbReference>
<keyword evidence="1 5" id="KW-0479">Metal-binding</keyword>
<dbReference type="HAMAP" id="MF_00737">
    <property type="entry name" value="Formimidoylglutam"/>
    <property type="match status" value="1"/>
</dbReference>
<name>A0A2S9JNH4_9SPHI</name>
<dbReference type="AlphaFoldDB" id="A0A2S9JNH4"/>
<dbReference type="EC" id="3.5.3.8" evidence="5 6"/>
<dbReference type="PANTHER" id="PTHR11358:SF35">
    <property type="entry name" value="FORMIMIDOYLGLUTAMASE"/>
    <property type="match status" value="1"/>
</dbReference>
<dbReference type="UniPathway" id="UPA00379">
    <property type="reaction ID" value="UER00552"/>
</dbReference>
<dbReference type="GO" id="GO:0019556">
    <property type="term" value="P:L-histidine catabolic process to glutamate and formamide"/>
    <property type="evidence" value="ECO:0007669"/>
    <property type="project" value="UniProtKB-UniRule"/>
</dbReference>
<evidence type="ECO:0000256" key="7">
    <source>
        <dbReference type="PIRSR" id="PIRSR036979-1"/>
    </source>
</evidence>
<feature type="binding site" evidence="5">
    <location>
        <position position="248"/>
    </location>
    <ligand>
        <name>Mn(2+)</name>
        <dbReference type="ChEBI" id="CHEBI:29035"/>
        <label>2</label>
    </ligand>
</feature>
<feature type="binding site" evidence="7">
    <location>
        <position position="250"/>
    </location>
    <ligand>
        <name>Mn(2+)</name>
        <dbReference type="ChEBI" id="CHEBI:29035"/>
        <label>1</label>
    </ligand>
</feature>